<dbReference type="CDD" id="cd04724">
    <property type="entry name" value="Tryptophan_synthase_alpha"/>
    <property type="match status" value="1"/>
</dbReference>
<proteinExistence type="inferred from homology"/>
<dbReference type="UniPathway" id="UPA00035">
    <property type="reaction ID" value="UER00044"/>
</dbReference>
<comment type="catalytic activity">
    <reaction evidence="8 9">
        <text>(1S,2R)-1-C-(indol-3-yl)glycerol 3-phosphate + L-serine = D-glyceraldehyde 3-phosphate + L-tryptophan + H2O</text>
        <dbReference type="Rhea" id="RHEA:10532"/>
        <dbReference type="ChEBI" id="CHEBI:15377"/>
        <dbReference type="ChEBI" id="CHEBI:33384"/>
        <dbReference type="ChEBI" id="CHEBI:57912"/>
        <dbReference type="ChEBI" id="CHEBI:58866"/>
        <dbReference type="ChEBI" id="CHEBI:59776"/>
        <dbReference type="EC" id="4.2.1.20"/>
    </reaction>
</comment>
<dbReference type="GO" id="GO:0004834">
    <property type="term" value="F:tryptophan synthase activity"/>
    <property type="evidence" value="ECO:0007669"/>
    <property type="project" value="UniProtKB-UniRule"/>
</dbReference>
<name>A0A150TR58_SORCE</name>
<gene>
    <name evidence="9" type="primary">trpA</name>
    <name evidence="11" type="ORF">BE21_31920</name>
</gene>
<feature type="active site" description="Proton acceptor" evidence="9">
    <location>
        <position position="66"/>
    </location>
</feature>
<keyword evidence="4 9" id="KW-0028">Amino-acid biosynthesis</keyword>
<evidence type="ECO:0000256" key="1">
    <source>
        <dbReference type="ARBA" id="ARBA00003365"/>
    </source>
</evidence>
<dbReference type="SUPFAM" id="SSF51366">
    <property type="entry name" value="Ribulose-phoshate binding barrel"/>
    <property type="match status" value="1"/>
</dbReference>
<dbReference type="PANTHER" id="PTHR43406">
    <property type="entry name" value="TRYPTOPHAN SYNTHASE, ALPHA CHAIN"/>
    <property type="match status" value="1"/>
</dbReference>
<evidence type="ECO:0000256" key="8">
    <source>
        <dbReference type="ARBA" id="ARBA00049047"/>
    </source>
</evidence>
<organism evidence="11 12">
    <name type="scientific">Sorangium cellulosum</name>
    <name type="common">Polyangium cellulosum</name>
    <dbReference type="NCBI Taxonomy" id="56"/>
    <lineage>
        <taxon>Bacteria</taxon>
        <taxon>Pseudomonadati</taxon>
        <taxon>Myxococcota</taxon>
        <taxon>Polyangia</taxon>
        <taxon>Polyangiales</taxon>
        <taxon>Polyangiaceae</taxon>
        <taxon>Sorangium</taxon>
    </lineage>
</organism>
<dbReference type="InterPro" id="IPR013785">
    <property type="entry name" value="Aldolase_TIM"/>
</dbReference>
<comment type="pathway">
    <text evidence="2 9">Amino-acid biosynthesis; L-tryptophan biosynthesis; L-tryptophan from chorismate: step 5/5.</text>
</comment>
<evidence type="ECO:0000313" key="11">
    <source>
        <dbReference type="EMBL" id="KYG06948.1"/>
    </source>
</evidence>
<dbReference type="GO" id="GO:0005829">
    <property type="term" value="C:cytosol"/>
    <property type="evidence" value="ECO:0007669"/>
    <property type="project" value="TreeGrafter"/>
</dbReference>
<dbReference type="NCBIfam" id="TIGR00262">
    <property type="entry name" value="trpA"/>
    <property type="match status" value="1"/>
</dbReference>
<dbReference type="Gene3D" id="3.20.20.70">
    <property type="entry name" value="Aldolase class I"/>
    <property type="match status" value="1"/>
</dbReference>
<evidence type="ECO:0000256" key="7">
    <source>
        <dbReference type="ARBA" id="ARBA00023239"/>
    </source>
</evidence>
<dbReference type="AlphaFoldDB" id="A0A150TR58"/>
<keyword evidence="7 9" id="KW-0456">Lyase</keyword>
<dbReference type="EC" id="4.2.1.20" evidence="9"/>
<dbReference type="FunFam" id="3.20.20.70:FF:000037">
    <property type="entry name" value="Tryptophan synthase alpha chain"/>
    <property type="match status" value="1"/>
</dbReference>
<sequence>MSRVAVKTRYDGAFERLRQRGEGAFIPFLMLGDPDLATSARLLRAAVEGGADAIEVGIPFSDPIADGPTVQAAAVRALAAGVRPPDCIELLSRFRAEAPEVPVGILTYANLVKHRDLKGFYASVAAAGVDSVLVADVPVRESEPYVAAARAAGVAPVLIAPLNASESTLELLAERSAAYTYCVTRKGVTGADEQLRLSHGSLFETLRRFGAPPAILGFGISKPEHVRDALAAGAFGVVSGSAVVQRIAANLGAPEAAARSVASFVREMKAATAR</sequence>
<evidence type="ECO:0000313" key="12">
    <source>
        <dbReference type="Proteomes" id="UP000075502"/>
    </source>
</evidence>
<dbReference type="InterPro" id="IPR011060">
    <property type="entry name" value="RibuloseP-bd_barrel"/>
</dbReference>
<dbReference type="PROSITE" id="PS00167">
    <property type="entry name" value="TRP_SYNTHASE_ALPHA"/>
    <property type="match status" value="1"/>
</dbReference>
<keyword evidence="5 9" id="KW-0822">Tryptophan biosynthesis</keyword>
<comment type="subunit">
    <text evidence="3 9">Tetramer of two alpha and two beta chains.</text>
</comment>
<comment type="caution">
    <text evidence="11">The sequence shown here is derived from an EMBL/GenBank/DDBJ whole genome shotgun (WGS) entry which is preliminary data.</text>
</comment>
<evidence type="ECO:0000256" key="6">
    <source>
        <dbReference type="ARBA" id="ARBA00023141"/>
    </source>
</evidence>
<keyword evidence="6 9" id="KW-0057">Aromatic amino acid biosynthesis</keyword>
<evidence type="ECO:0000256" key="4">
    <source>
        <dbReference type="ARBA" id="ARBA00022605"/>
    </source>
</evidence>
<reference evidence="11 12" key="1">
    <citation type="submission" date="2014-02" db="EMBL/GenBank/DDBJ databases">
        <title>The small core and large imbalanced accessory genome model reveals a collaborative survival strategy of Sorangium cellulosum strains in nature.</title>
        <authorList>
            <person name="Han K."/>
            <person name="Peng R."/>
            <person name="Blom J."/>
            <person name="Li Y.-Z."/>
        </authorList>
    </citation>
    <scope>NUCLEOTIDE SEQUENCE [LARGE SCALE GENOMIC DNA]</scope>
    <source>
        <strain evidence="11 12">So0007-03</strain>
    </source>
</reference>
<dbReference type="InterPro" id="IPR018204">
    <property type="entry name" value="Trp_synthase_alpha_AS"/>
</dbReference>
<dbReference type="Proteomes" id="UP000075502">
    <property type="component" value="Unassembled WGS sequence"/>
</dbReference>
<evidence type="ECO:0000256" key="5">
    <source>
        <dbReference type="ARBA" id="ARBA00022822"/>
    </source>
</evidence>
<dbReference type="HAMAP" id="MF_00131">
    <property type="entry name" value="Trp_synth_alpha"/>
    <property type="match status" value="1"/>
</dbReference>
<comment type="similarity">
    <text evidence="9 10">Belongs to the TrpA family.</text>
</comment>
<feature type="active site" description="Proton acceptor" evidence="9">
    <location>
        <position position="55"/>
    </location>
</feature>
<protein>
    <recommendedName>
        <fullName evidence="9">Tryptophan synthase alpha chain</fullName>
        <ecNumber evidence="9">4.2.1.20</ecNumber>
    </recommendedName>
</protein>
<evidence type="ECO:0000256" key="3">
    <source>
        <dbReference type="ARBA" id="ARBA00011270"/>
    </source>
</evidence>
<dbReference type="PANTHER" id="PTHR43406:SF1">
    <property type="entry name" value="TRYPTOPHAN SYNTHASE ALPHA CHAIN, CHLOROPLASTIC"/>
    <property type="match status" value="1"/>
</dbReference>
<evidence type="ECO:0000256" key="10">
    <source>
        <dbReference type="RuleBase" id="RU003662"/>
    </source>
</evidence>
<comment type="function">
    <text evidence="1 9">The alpha subunit is responsible for the aldol cleavage of indoleglycerol phosphate to indole and glyceraldehyde 3-phosphate.</text>
</comment>
<evidence type="ECO:0000256" key="9">
    <source>
        <dbReference type="HAMAP-Rule" id="MF_00131"/>
    </source>
</evidence>
<dbReference type="EMBL" id="JEME01001517">
    <property type="protein sequence ID" value="KYG06948.1"/>
    <property type="molecule type" value="Genomic_DNA"/>
</dbReference>
<dbReference type="Pfam" id="PF00290">
    <property type="entry name" value="Trp_syntA"/>
    <property type="match status" value="1"/>
</dbReference>
<evidence type="ECO:0000256" key="2">
    <source>
        <dbReference type="ARBA" id="ARBA00004733"/>
    </source>
</evidence>
<dbReference type="InterPro" id="IPR002028">
    <property type="entry name" value="Trp_synthase_suA"/>
</dbReference>
<accession>A0A150TR58</accession>